<dbReference type="EMBL" id="MU266348">
    <property type="protein sequence ID" value="KAH7928834.1"/>
    <property type="molecule type" value="Genomic_DNA"/>
</dbReference>
<keyword evidence="2" id="KW-1185">Reference proteome</keyword>
<comment type="caution">
    <text evidence="1">The sequence shown here is derived from an EMBL/GenBank/DDBJ whole genome shotgun (WGS) entry which is preliminary data.</text>
</comment>
<evidence type="ECO:0000313" key="2">
    <source>
        <dbReference type="Proteomes" id="UP000790709"/>
    </source>
</evidence>
<protein>
    <submittedName>
        <fullName evidence="1">Uncharacterized protein</fullName>
    </submittedName>
</protein>
<organism evidence="1 2">
    <name type="scientific">Leucogyrophana mollusca</name>
    <dbReference type="NCBI Taxonomy" id="85980"/>
    <lineage>
        <taxon>Eukaryota</taxon>
        <taxon>Fungi</taxon>
        <taxon>Dikarya</taxon>
        <taxon>Basidiomycota</taxon>
        <taxon>Agaricomycotina</taxon>
        <taxon>Agaricomycetes</taxon>
        <taxon>Agaricomycetidae</taxon>
        <taxon>Boletales</taxon>
        <taxon>Boletales incertae sedis</taxon>
        <taxon>Leucogyrophana</taxon>
    </lineage>
</organism>
<evidence type="ECO:0000313" key="1">
    <source>
        <dbReference type="EMBL" id="KAH7928834.1"/>
    </source>
</evidence>
<name>A0ACB8BTV9_9AGAM</name>
<proteinExistence type="predicted"/>
<gene>
    <name evidence="1" type="ORF">BV22DRAFT_171057</name>
</gene>
<accession>A0ACB8BTV9</accession>
<dbReference type="Proteomes" id="UP000790709">
    <property type="component" value="Unassembled WGS sequence"/>
</dbReference>
<reference evidence="1" key="1">
    <citation type="journal article" date="2021" name="New Phytol.">
        <title>Evolutionary innovations through gain and loss of genes in the ectomycorrhizal Boletales.</title>
        <authorList>
            <person name="Wu G."/>
            <person name="Miyauchi S."/>
            <person name="Morin E."/>
            <person name="Kuo A."/>
            <person name="Drula E."/>
            <person name="Varga T."/>
            <person name="Kohler A."/>
            <person name="Feng B."/>
            <person name="Cao Y."/>
            <person name="Lipzen A."/>
            <person name="Daum C."/>
            <person name="Hundley H."/>
            <person name="Pangilinan J."/>
            <person name="Johnson J."/>
            <person name="Barry K."/>
            <person name="LaButti K."/>
            <person name="Ng V."/>
            <person name="Ahrendt S."/>
            <person name="Min B."/>
            <person name="Choi I.G."/>
            <person name="Park H."/>
            <person name="Plett J.M."/>
            <person name="Magnuson J."/>
            <person name="Spatafora J.W."/>
            <person name="Nagy L.G."/>
            <person name="Henrissat B."/>
            <person name="Grigoriev I.V."/>
            <person name="Yang Z.L."/>
            <person name="Xu J."/>
            <person name="Martin F.M."/>
        </authorList>
    </citation>
    <scope>NUCLEOTIDE SEQUENCE</scope>
    <source>
        <strain evidence="1">KUC20120723A-06</strain>
    </source>
</reference>
<sequence length="288" mass="31486">MNTPPPSSSSPPPILPFSCSRSPSRRAIPSLEDSSEMNSSTHYASRIQPSRKYTLTRDDDPLDLLCRHFNVAKATLEPGTPLPSTLDLHVLRDAHMPSHILAVFDAPQSESDRSPSYSQPIIIIPVHADLYAREFRSSILPQSPPGTAFPVPHPDPSFPSRQVVTLPVIPTRVPHAPSVPLLLLFGLGLESRARILSCALLPPDVIGEFPSAPVMAQQMASMCTDDQLRSHVSFNQGLWKNILALGPRDTHFIGLVQTAWNATVEARRIRQRMSTTANGTTPPLLSPV</sequence>